<protein>
    <recommendedName>
        <fullName evidence="4 10">Outer-membrane lipoprotein carrier protein</fullName>
    </recommendedName>
</protein>
<evidence type="ECO:0000256" key="1">
    <source>
        <dbReference type="ARBA" id="ARBA00004418"/>
    </source>
</evidence>
<dbReference type="GO" id="GO:0042953">
    <property type="term" value="P:lipoprotein transport"/>
    <property type="evidence" value="ECO:0007669"/>
    <property type="project" value="InterPro"/>
</dbReference>
<dbReference type="AlphaFoldDB" id="Q5GZS3"/>
<keyword evidence="12" id="KW-1185">Reference proteome</keyword>
<dbReference type="InterPro" id="IPR004564">
    <property type="entry name" value="OM_lipoprot_carrier_LolA-like"/>
</dbReference>
<dbReference type="CDD" id="cd16325">
    <property type="entry name" value="LolA"/>
    <property type="match status" value="1"/>
</dbReference>
<evidence type="ECO:0000256" key="2">
    <source>
        <dbReference type="ARBA" id="ARBA00007615"/>
    </source>
</evidence>
<evidence type="ECO:0000256" key="4">
    <source>
        <dbReference type="ARBA" id="ARBA00014035"/>
    </source>
</evidence>
<keyword evidence="9 10" id="KW-0143">Chaperone</keyword>
<keyword evidence="5 10" id="KW-0813">Transport</keyword>
<evidence type="ECO:0000256" key="10">
    <source>
        <dbReference type="HAMAP-Rule" id="MF_00240"/>
    </source>
</evidence>
<keyword evidence="11" id="KW-0449">Lipoprotein</keyword>
<accession>Q5GZS3</accession>
<dbReference type="NCBIfam" id="TIGR00547">
    <property type="entry name" value="lolA"/>
    <property type="match status" value="1"/>
</dbReference>
<keyword evidence="8 10" id="KW-0653">Protein transport</keyword>
<dbReference type="SUPFAM" id="SSF89392">
    <property type="entry name" value="Prokaryotic lipoproteins and lipoprotein localization factors"/>
    <property type="match status" value="1"/>
</dbReference>
<evidence type="ECO:0000256" key="3">
    <source>
        <dbReference type="ARBA" id="ARBA00011245"/>
    </source>
</evidence>
<comment type="function">
    <text evidence="10">Participates in the translocation of lipoproteins from the inner membrane to the outer membrane. Only forms a complex with a lipoprotein if the residue after the N-terminal Cys is not an aspartate (The Asp acts as a targeting signal to indicate that the lipoprotein should stay in the inner membrane).</text>
</comment>
<keyword evidence="7 10" id="KW-0574">Periplasm</keyword>
<sequence>MAICPRCRPRTEPDRRARVAIWTSRAIALAHSSMKHQNLRMSFWKTAMHRQLRYAVLATALFASTAFAAARQELDTFTRGLKGLDGQFSQRVTDANGKVKENSSGRVALATPRQFRWEYAKPYRQLIVADGKKVWVFDPDLEQVTVRAQGSEEQNSPLVALINPALLDKKYDVSEEAAPRDGLQWLSLTPKVDTDASFQMASLGFGKDGLAKMEVVDAVGQRTTISFSGWKRNPAFAADTFRYTPAQGVDVVGDAH</sequence>
<comment type="similarity">
    <text evidence="2 10">Belongs to the LolA family.</text>
</comment>
<dbReference type="KEGG" id="xoo:XOO2544"/>
<dbReference type="GO" id="GO:0030288">
    <property type="term" value="C:outer membrane-bounded periplasmic space"/>
    <property type="evidence" value="ECO:0007669"/>
    <property type="project" value="TreeGrafter"/>
</dbReference>
<dbReference type="EMBL" id="AE013598">
    <property type="protein sequence ID" value="AAW75798.1"/>
    <property type="molecule type" value="Genomic_DNA"/>
</dbReference>
<dbReference type="GO" id="GO:0044874">
    <property type="term" value="P:lipoprotein localization to outer membrane"/>
    <property type="evidence" value="ECO:0007669"/>
    <property type="project" value="UniProtKB-UniRule"/>
</dbReference>
<comment type="subunit">
    <text evidence="3 10">Monomer.</text>
</comment>
<evidence type="ECO:0000256" key="7">
    <source>
        <dbReference type="ARBA" id="ARBA00022764"/>
    </source>
</evidence>
<dbReference type="FunFam" id="2.50.20.10:FF:000006">
    <property type="entry name" value="Outer-membrane lipoprotein carrier protein"/>
    <property type="match status" value="1"/>
</dbReference>
<dbReference type="STRING" id="291331.XOO2544"/>
<dbReference type="InterPro" id="IPR018323">
    <property type="entry name" value="OM_lipoprot_carrier_LolA_Pbac"/>
</dbReference>
<dbReference type="HOGENOM" id="CLU_087560_1_0_6"/>
<evidence type="ECO:0000256" key="6">
    <source>
        <dbReference type="ARBA" id="ARBA00022729"/>
    </source>
</evidence>
<dbReference type="PANTHER" id="PTHR35869">
    <property type="entry name" value="OUTER-MEMBRANE LIPOPROTEIN CARRIER PROTEIN"/>
    <property type="match status" value="1"/>
</dbReference>
<dbReference type="Pfam" id="PF03548">
    <property type="entry name" value="LolA"/>
    <property type="match status" value="1"/>
</dbReference>
<reference evidence="11 12" key="1">
    <citation type="journal article" date="2005" name="Nucleic Acids Res.">
        <title>The genome sequence of Xanthomonas oryzae pathovar oryzae KACC10331, the bacterial blight pathogen of rice.</title>
        <authorList>
            <person name="Lee B.M."/>
            <person name="Park Y.J."/>
            <person name="Park D.S."/>
            <person name="Kang H.W."/>
            <person name="Kim J.G."/>
            <person name="Song E.S."/>
            <person name="Park I.C."/>
            <person name="Yoon U.H."/>
            <person name="Hahn J.H."/>
            <person name="Koo B.S."/>
            <person name="Lee G.B."/>
            <person name="Kim H."/>
            <person name="Park H.S."/>
            <person name="Yoon K.O."/>
            <person name="Kim J.H."/>
            <person name="Jung C.H."/>
            <person name="Koh N.H."/>
            <person name="Seo J.S."/>
            <person name="Go S.J."/>
        </authorList>
    </citation>
    <scope>NUCLEOTIDE SEQUENCE [LARGE SCALE GENOMIC DNA]</scope>
    <source>
        <strain evidence="12">KACC10331 / KXO85</strain>
    </source>
</reference>
<proteinExistence type="inferred from homology"/>
<dbReference type="HAMAP" id="MF_00240">
    <property type="entry name" value="LolA"/>
    <property type="match status" value="1"/>
</dbReference>
<evidence type="ECO:0000256" key="5">
    <source>
        <dbReference type="ARBA" id="ARBA00022448"/>
    </source>
</evidence>
<evidence type="ECO:0000313" key="11">
    <source>
        <dbReference type="EMBL" id="AAW75798.1"/>
    </source>
</evidence>
<dbReference type="PANTHER" id="PTHR35869:SF1">
    <property type="entry name" value="OUTER-MEMBRANE LIPOPROTEIN CARRIER PROTEIN"/>
    <property type="match status" value="1"/>
</dbReference>
<evidence type="ECO:0000256" key="9">
    <source>
        <dbReference type="ARBA" id="ARBA00023186"/>
    </source>
</evidence>
<dbReference type="Proteomes" id="UP000006735">
    <property type="component" value="Chromosome"/>
</dbReference>
<evidence type="ECO:0000256" key="8">
    <source>
        <dbReference type="ARBA" id="ARBA00022927"/>
    </source>
</evidence>
<keyword evidence="6" id="KW-0732">Signal</keyword>
<organism evidence="11 12">
    <name type="scientific">Xanthomonas oryzae pv. oryzae (strain KACC10331 / KXO85)</name>
    <dbReference type="NCBI Taxonomy" id="291331"/>
    <lineage>
        <taxon>Bacteria</taxon>
        <taxon>Pseudomonadati</taxon>
        <taxon>Pseudomonadota</taxon>
        <taxon>Gammaproteobacteria</taxon>
        <taxon>Lysobacterales</taxon>
        <taxon>Lysobacteraceae</taxon>
        <taxon>Xanthomonas</taxon>
    </lineage>
</organism>
<comment type="subcellular location">
    <subcellularLocation>
        <location evidence="1 10">Periplasm</location>
    </subcellularLocation>
</comment>
<dbReference type="InterPro" id="IPR029046">
    <property type="entry name" value="LolA/LolB/LppX"/>
</dbReference>
<dbReference type="Gene3D" id="2.50.20.10">
    <property type="entry name" value="Lipoprotein localisation LolA/LolB/LppX"/>
    <property type="match status" value="1"/>
</dbReference>
<evidence type="ECO:0000313" key="12">
    <source>
        <dbReference type="Proteomes" id="UP000006735"/>
    </source>
</evidence>
<name>Q5GZS3_XANOR</name>
<gene>
    <name evidence="10 11" type="primary">lolA</name>
    <name evidence="11" type="ordered locus">XOO2544</name>
</gene>